<protein>
    <recommendedName>
        <fullName evidence="3">SnoaL-like domain-containing protein</fullName>
    </recommendedName>
</protein>
<dbReference type="Proteomes" id="UP000051820">
    <property type="component" value="Unassembled WGS sequence"/>
</dbReference>
<gene>
    <name evidence="1" type="ORF">FD16_GL002009</name>
</gene>
<dbReference type="eggNOG" id="ENOG5031ESI">
    <property type="taxonomic scope" value="Bacteria"/>
</dbReference>
<accession>A0A0R1W5V4</accession>
<evidence type="ECO:0008006" key="3">
    <source>
        <dbReference type="Google" id="ProtNLM"/>
    </source>
</evidence>
<name>A0A0R1W5V4_9LACO</name>
<evidence type="ECO:0000313" key="1">
    <source>
        <dbReference type="EMBL" id="KRM12831.1"/>
    </source>
</evidence>
<keyword evidence="2" id="KW-1185">Reference proteome</keyword>
<evidence type="ECO:0000313" key="2">
    <source>
        <dbReference type="Proteomes" id="UP000051820"/>
    </source>
</evidence>
<comment type="caution">
    <text evidence="1">The sequence shown here is derived from an EMBL/GenBank/DDBJ whole genome shotgun (WGS) entry which is preliminary data.</text>
</comment>
<sequence length="174" mass="19825">MRGNSEIANCYFSDATVATSWQSGPASEFIKAESTEVDYRFPIVGSISAPVIHLHGSKAFVELPTETRMRMVIKNVVVEIESFRRLIYRVEKRHNEWKIANMISINESDNLHPVIPGTQFKIDPEELIGYRPSYQFLSYVRQAAGGSISQDLLGTDRPDDVSRIYQQAEKWVNE</sequence>
<dbReference type="EMBL" id="AZGF01000005">
    <property type="protein sequence ID" value="KRM12831.1"/>
    <property type="molecule type" value="Genomic_DNA"/>
</dbReference>
<dbReference type="AlphaFoldDB" id="A0A0R1W5V4"/>
<dbReference type="STRING" id="1423807.FD16_GL002009"/>
<proteinExistence type="predicted"/>
<dbReference type="PATRIC" id="fig|1423807.3.peg.2061"/>
<reference evidence="1 2" key="1">
    <citation type="journal article" date="2015" name="Genome Announc.">
        <title>Expanding the biotechnology potential of lactobacilli through comparative genomics of 213 strains and associated genera.</title>
        <authorList>
            <person name="Sun Z."/>
            <person name="Harris H.M."/>
            <person name="McCann A."/>
            <person name="Guo C."/>
            <person name="Argimon S."/>
            <person name="Zhang W."/>
            <person name="Yang X."/>
            <person name="Jeffery I.B."/>
            <person name="Cooney J.C."/>
            <person name="Kagawa T.F."/>
            <person name="Liu W."/>
            <person name="Song Y."/>
            <person name="Salvetti E."/>
            <person name="Wrobel A."/>
            <person name="Rasinkangas P."/>
            <person name="Parkhill J."/>
            <person name="Rea M.C."/>
            <person name="O'Sullivan O."/>
            <person name="Ritari J."/>
            <person name="Douillard F.P."/>
            <person name="Paul Ross R."/>
            <person name="Yang R."/>
            <person name="Briner A.E."/>
            <person name="Felis G.E."/>
            <person name="de Vos W.M."/>
            <person name="Barrangou R."/>
            <person name="Klaenhammer T.R."/>
            <person name="Caufield P.W."/>
            <person name="Cui Y."/>
            <person name="Zhang H."/>
            <person name="O'Toole P.W."/>
        </authorList>
    </citation>
    <scope>NUCLEOTIDE SEQUENCE [LARGE SCALE GENOMIC DNA]</scope>
    <source>
        <strain evidence="1 2">DSM 5007</strain>
    </source>
</reference>
<organism evidence="1 2">
    <name type="scientific">Paucilactobacillus suebicus DSM 5007 = KCTC 3549</name>
    <dbReference type="NCBI Taxonomy" id="1423807"/>
    <lineage>
        <taxon>Bacteria</taxon>
        <taxon>Bacillati</taxon>
        <taxon>Bacillota</taxon>
        <taxon>Bacilli</taxon>
        <taxon>Lactobacillales</taxon>
        <taxon>Lactobacillaceae</taxon>
        <taxon>Paucilactobacillus</taxon>
    </lineage>
</organism>